<dbReference type="PANTHER" id="PTHR24242">
    <property type="entry name" value="G-PROTEIN COUPLED RECEPTOR"/>
    <property type="match status" value="1"/>
</dbReference>
<dbReference type="AlphaFoldDB" id="R0KXG3"/>
<evidence type="ECO:0000256" key="9">
    <source>
        <dbReference type="ARBA" id="ARBA00023136"/>
    </source>
</evidence>
<proteinExistence type="inferred from homology"/>
<sequence>PLLELSCSETRVVMLVTFMLSLLDLVFPFLFMLASYVCIIAAILRIPSRVSRQKAFSTCSSHLTVITVFYGTLIIVYMMSRSVSLRQLNKVLSFFYTILTPLVNPLIYSLRNREVREALSKGLRKAVV</sequence>
<evidence type="ECO:0000256" key="7">
    <source>
        <dbReference type="ARBA" id="ARBA00022989"/>
    </source>
</evidence>
<dbReference type="Proteomes" id="UP000296049">
    <property type="component" value="Unassembled WGS sequence"/>
</dbReference>
<evidence type="ECO:0000256" key="14">
    <source>
        <dbReference type="SAM" id="Phobius"/>
    </source>
</evidence>
<evidence type="ECO:0000313" key="17">
    <source>
        <dbReference type="Proteomes" id="UP000296049"/>
    </source>
</evidence>
<evidence type="ECO:0000256" key="10">
    <source>
        <dbReference type="ARBA" id="ARBA00023157"/>
    </source>
</evidence>
<evidence type="ECO:0000256" key="1">
    <source>
        <dbReference type="ARBA" id="ARBA00004651"/>
    </source>
</evidence>
<name>R0KXG3_ANAPL</name>
<keyword evidence="17" id="KW-1185">Reference proteome</keyword>
<organism evidence="16 17">
    <name type="scientific">Anas platyrhynchos</name>
    <name type="common">Mallard</name>
    <name type="synonym">Anas boschas</name>
    <dbReference type="NCBI Taxonomy" id="8839"/>
    <lineage>
        <taxon>Eukaryota</taxon>
        <taxon>Metazoa</taxon>
        <taxon>Chordata</taxon>
        <taxon>Craniata</taxon>
        <taxon>Vertebrata</taxon>
        <taxon>Euteleostomi</taxon>
        <taxon>Archelosauria</taxon>
        <taxon>Archosauria</taxon>
        <taxon>Dinosauria</taxon>
        <taxon>Saurischia</taxon>
        <taxon>Theropoda</taxon>
        <taxon>Coelurosauria</taxon>
        <taxon>Aves</taxon>
        <taxon>Neognathae</taxon>
        <taxon>Galloanserae</taxon>
        <taxon>Anseriformes</taxon>
        <taxon>Anatidae</taxon>
        <taxon>Anatinae</taxon>
        <taxon>Anas</taxon>
    </lineage>
</organism>
<keyword evidence="13" id="KW-0807">Transducer</keyword>
<gene>
    <name evidence="16" type="ORF">Anapl_18904</name>
</gene>
<dbReference type="FunFam" id="1.10.1220.70:FF:000001">
    <property type="entry name" value="Olfactory receptor"/>
    <property type="match status" value="1"/>
</dbReference>
<keyword evidence="4" id="KW-0716">Sensory transduction</keyword>
<comment type="similarity">
    <text evidence="2">Belongs to the G-protein coupled receptor 1 family.</text>
</comment>
<feature type="non-terminal residue" evidence="16">
    <location>
        <position position="1"/>
    </location>
</feature>
<evidence type="ECO:0000256" key="13">
    <source>
        <dbReference type="ARBA" id="ARBA00023224"/>
    </source>
</evidence>
<dbReference type="PANTHER" id="PTHR24242:SF359">
    <property type="entry name" value="ODORANT RECEPTOR-RELATED"/>
    <property type="match status" value="1"/>
</dbReference>
<keyword evidence="3" id="KW-1003">Cell membrane</keyword>
<dbReference type="PRINTS" id="PR00245">
    <property type="entry name" value="OLFACTORYR"/>
</dbReference>
<keyword evidence="11 16" id="KW-0675">Receptor</keyword>
<feature type="domain" description="G-protein coupled receptors family 1 profile" evidence="15">
    <location>
        <begin position="1"/>
        <end position="108"/>
    </location>
</feature>
<evidence type="ECO:0000256" key="6">
    <source>
        <dbReference type="ARBA" id="ARBA00022725"/>
    </source>
</evidence>
<dbReference type="Pfam" id="PF13853">
    <property type="entry name" value="7tm_4"/>
    <property type="match status" value="1"/>
</dbReference>
<keyword evidence="8" id="KW-0297">G-protein coupled receptor</keyword>
<feature type="transmembrane region" description="Helical" evidence="14">
    <location>
        <begin position="56"/>
        <end position="79"/>
    </location>
</feature>
<protein>
    <submittedName>
        <fullName evidence="16">Olfactory receptor 11A1</fullName>
    </submittedName>
</protein>
<accession>R0KXG3</accession>
<dbReference type="SUPFAM" id="SSF81321">
    <property type="entry name" value="Family A G protein-coupled receptor-like"/>
    <property type="match status" value="1"/>
</dbReference>
<keyword evidence="6" id="KW-0552">Olfaction</keyword>
<evidence type="ECO:0000256" key="2">
    <source>
        <dbReference type="ARBA" id="ARBA00010663"/>
    </source>
</evidence>
<dbReference type="InterPro" id="IPR000725">
    <property type="entry name" value="Olfact_rcpt"/>
</dbReference>
<dbReference type="InterPro" id="IPR050939">
    <property type="entry name" value="Olfactory_GPCR1"/>
</dbReference>
<dbReference type="Gene3D" id="1.20.1070.10">
    <property type="entry name" value="Rhodopsin 7-helix transmembrane proteins"/>
    <property type="match status" value="1"/>
</dbReference>
<evidence type="ECO:0000259" key="15">
    <source>
        <dbReference type="PROSITE" id="PS50262"/>
    </source>
</evidence>
<keyword evidence="10" id="KW-1015">Disulfide bond</keyword>
<evidence type="ECO:0000256" key="4">
    <source>
        <dbReference type="ARBA" id="ARBA00022606"/>
    </source>
</evidence>
<dbReference type="GO" id="GO:0005886">
    <property type="term" value="C:plasma membrane"/>
    <property type="evidence" value="ECO:0007669"/>
    <property type="project" value="UniProtKB-SubCell"/>
</dbReference>
<evidence type="ECO:0000256" key="5">
    <source>
        <dbReference type="ARBA" id="ARBA00022692"/>
    </source>
</evidence>
<evidence type="ECO:0000256" key="12">
    <source>
        <dbReference type="ARBA" id="ARBA00023180"/>
    </source>
</evidence>
<dbReference type="InterPro" id="IPR017452">
    <property type="entry name" value="GPCR_Rhodpsn_7TM"/>
</dbReference>
<evidence type="ECO:0000256" key="8">
    <source>
        <dbReference type="ARBA" id="ARBA00023040"/>
    </source>
</evidence>
<dbReference type="GO" id="GO:0004930">
    <property type="term" value="F:G protein-coupled receptor activity"/>
    <property type="evidence" value="ECO:0007669"/>
    <property type="project" value="UniProtKB-KW"/>
</dbReference>
<keyword evidence="12" id="KW-0325">Glycoprotein</keyword>
<dbReference type="EMBL" id="KB820165">
    <property type="protein sequence ID" value="EOA92647.1"/>
    <property type="molecule type" value="Genomic_DNA"/>
</dbReference>
<feature type="transmembrane region" description="Helical" evidence="14">
    <location>
        <begin position="12"/>
        <end position="44"/>
    </location>
</feature>
<comment type="subcellular location">
    <subcellularLocation>
        <location evidence="1">Cell membrane</location>
        <topology evidence="1">Multi-pass membrane protein</topology>
    </subcellularLocation>
</comment>
<dbReference type="PROSITE" id="PS50262">
    <property type="entry name" value="G_PROTEIN_RECEP_F1_2"/>
    <property type="match status" value="1"/>
</dbReference>
<evidence type="ECO:0000313" key="16">
    <source>
        <dbReference type="EMBL" id="EOA92647.1"/>
    </source>
</evidence>
<feature type="transmembrane region" description="Helical" evidence="14">
    <location>
        <begin position="91"/>
        <end position="110"/>
    </location>
</feature>
<keyword evidence="5 14" id="KW-0812">Transmembrane</keyword>
<keyword evidence="9 14" id="KW-0472">Membrane</keyword>
<dbReference type="GO" id="GO:0004984">
    <property type="term" value="F:olfactory receptor activity"/>
    <property type="evidence" value="ECO:0007669"/>
    <property type="project" value="InterPro"/>
</dbReference>
<evidence type="ECO:0000256" key="3">
    <source>
        <dbReference type="ARBA" id="ARBA00022475"/>
    </source>
</evidence>
<keyword evidence="7 14" id="KW-1133">Transmembrane helix</keyword>
<reference evidence="17" key="1">
    <citation type="journal article" date="2013" name="Nat. Genet.">
        <title>The duck genome and transcriptome provide insight into an avian influenza virus reservoir species.</title>
        <authorList>
            <person name="Huang Y."/>
            <person name="Li Y."/>
            <person name="Burt D.W."/>
            <person name="Chen H."/>
            <person name="Zhang Y."/>
            <person name="Qian W."/>
            <person name="Kim H."/>
            <person name="Gan S."/>
            <person name="Zhao Y."/>
            <person name="Li J."/>
            <person name="Yi K."/>
            <person name="Feng H."/>
            <person name="Zhu P."/>
            <person name="Li B."/>
            <person name="Liu Q."/>
            <person name="Fairley S."/>
            <person name="Magor K.E."/>
            <person name="Du Z."/>
            <person name="Hu X."/>
            <person name="Goodman L."/>
            <person name="Tafer H."/>
            <person name="Vignal A."/>
            <person name="Lee T."/>
            <person name="Kim K.W."/>
            <person name="Sheng Z."/>
            <person name="An Y."/>
            <person name="Searle S."/>
            <person name="Herrero J."/>
            <person name="Groenen M.A."/>
            <person name="Crooijmans R.P."/>
            <person name="Faraut T."/>
            <person name="Cai Q."/>
            <person name="Webster R.G."/>
            <person name="Aldridge J.R."/>
            <person name="Warren W.C."/>
            <person name="Bartschat S."/>
            <person name="Kehr S."/>
            <person name="Marz M."/>
            <person name="Stadler P.F."/>
            <person name="Smith J."/>
            <person name="Kraus R.H."/>
            <person name="Zhao Y."/>
            <person name="Ren L."/>
            <person name="Fei J."/>
            <person name="Morisson M."/>
            <person name="Kaiser P."/>
            <person name="Griffin D.K."/>
            <person name="Rao M."/>
            <person name="Pitel F."/>
            <person name="Wang J."/>
            <person name="Li N."/>
        </authorList>
    </citation>
    <scope>NUCLEOTIDE SEQUENCE [LARGE SCALE GENOMIC DNA]</scope>
</reference>
<feature type="non-terminal residue" evidence="16">
    <location>
        <position position="128"/>
    </location>
</feature>
<evidence type="ECO:0000256" key="11">
    <source>
        <dbReference type="ARBA" id="ARBA00023170"/>
    </source>
</evidence>